<dbReference type="AlphaFoldDB" id="A0A9N7TLW9"/>
<evidence type="ECO:0000256" key="1">
    <source>
        <dbReference type="SAM" id="MobiDB-lite"/>
    </source>
</evidence>
<organism evidence="2 3">
    <name type="scientific">Pleuronectes platessa</name>
    <name type="common">European plaice</name>
    <dbReference type="NCBI Taxonomy" id="8262"/>
    <lineage>
        <taxon>Eukaryota</taxon>
        <taxon>Metazoa</taxon>
        <taxon>Chordata</taxon>
        <taxon>Craniata</taxon>
        <taxon>Vertebrata</taxon>
        <taxon>Euteleostomi</taxon>
        <taxon>Actinopterygii</taxon>
        <taxon>Neopterygii</taxon>
        <taxon>Teleostei</taxon>
        <taxon>Neoteleostei</taxon>
        <taxon>Acanthomorphata</taxon>
        <taxon>Carangaria</taxon>
        <taxon>Pleuronectiformes</taxon>
        <taxon>Pleuronectoidei</taxon>
        <taxon>Pleuronectidae</taxon>
        <taxon>Pleuronectes</taxon>
    </lineage>
</organism>
<proteinExistence type="predicted"/>
<protein>
    <submittedName>
        <fullName evidence="2">Uncharacterized protein</fullName>
    </submittedName>
</protein>
<evidence type="ECO:0000313" key="2">
    <source>
        <dbReference type="EMBL" id="CAB1415445.1"/>
    </source>
</evidence>
<accession>A0A9N7TLW9</accession>
<dbReference type="Proteomes" id="UP001153269">
    <property type="component" value="Unassembled WGS sequence"/>
</dbReference>
<comment type="caution">
    <text evidence="2">The sequence shown here is derived from an EMBL/GenBank/DDBJ whole genome shotgun (WGS) entry which is preliminary data.</text>
</comment>
<evidence type="ECO:0000313" key="3">
    <source>
        <dbReference type="Proteomes" id="UP001153269"/>
    </source>
</evidence>
<name>A0A9N7TLW9_PLEPL</name>
<keyword evidence="3" id="KW-1185">Reference proteome</keyword>
<sequence length="101" mass="10751">MHGVCAWSRFRPRGTCGHYHASEAGYSSSSRPPPSSSPSPDMHRAVDGSQITEPLKSQAYYGSLMRVTLKLIPCSVASSSSDCLSGYYTQTNGAVPVQPGL</sequence>
<dbReference type="EMBL" id="CADEAL010000156">
    <property type="protein sequence ID" value="CAB1415445.1"/>
    <property type="molecule type" value="Genomic_DNA"/>
</dbReference>
<gene>
    <name evidence="2" type="ORF">PLEPLA_LOCUS3161</name>
</gene>
<reference evidence="2" key="1">
    <citation type="submission" date="2020-03" db="EMBL/GenBank/DDBJ databases">
        <authorList>
            <person name="Weist P."/>
        </authorList>
    </citation>
    <scope>NUCLEOTIDE SEQUENCE</scope>
</reference>
<feature type="region of interest" description="Disordered" evidence="1">
    <location>
        <begin position="21"/>
        <end position="48"/>
    </location>
</feature>